<organism evidence="1 2">
    <name type="scientific">Choristoneura fumiferana</name>
    <name type="common">Spruce budworm moth</name>
    <name type="synonym">Archips fumiferana</name>
    <dbReference type="NCBI Taxonomy" id="7141"/>
    <lineage>
        <taxon>Eukaryota</taxon>
        <taxon>Metazoa</taxon>
        <taxon>Ecdysozoa</taxon>
        <taxon>Arthropoda</taxon>
        <taxon>Hexapoda</taxon>
        <taxon>Insecta</taxon>
        <taxon>Pterygota</taxon>
        <taxon>Neoptera</taxon>
        <taxon>Endopterygota</taxon>
        <taxon>Lepidoptera</taxon>
        <taxon>Glossata</taxon>
        <taxon>Ditrysia</taxon>
        <taxon>Tortricoidea</taxon>
        <taxon>Tortricidae</taxon>
        <taxon>Tortricinae</taxon>
        <taxon>Choristoneura</taxon>
    </lineage>
</organism>
<evidence type="ECO:0000313" key="1">
    <source>
        <dbReference type="EMBL" id="KAI8431779.1"/>
    </source>
</evidence>
<comment type="caution">
    <text evidence="1">The sequence shown here is derived from an EMBL/GenBank/DDBJ whole genome shotgun (WGS) entry which is preliminary data.</text>
</comment>
<sequence length="850" mass="97448">MPKCAVWSCRNSSNNFRIRDGVSFFHYPRDPLLASQWWSVLAPVVADSFKPATAVVCSDHFHNHHKYMCKTRHRLTKNAVPDLLLLGPASTLRRSKTMLPQHDGLESSDDETNMIVVCRVCLMTEGRMKRVTEDNYEDDYKQVTGVKWNKEDKLPQHLCWECGQRLRAAATFKKKALAAHSLLHELRSDQSFLTLNDIKLIDRNYHQLVSNLTEKHFPPNQYLSYTTINNNKIFRQQDTELIKLLRSDSKKKYTEKANVLNTNGNIETEDEMKQFCERRDYAKLSVTDKDSYTDTYNNINPNSEDTSFTEAYKNESPKEDILTDYRNLENNYSLRLTDDYKNSNPNCDANLDTYNNVQNSIDTYNNVNDGSYMPTYKNLDGYDSLKFIDAYNYSDPNTDGSNLATYKNIDSDSGTYKNLNPNPIYKDLDTKDLPIYNNLDANKTEYTEKNTHISEKNHVDSNVKDDVHKYDSDESDILVIDAGNDTNLLDNVTLETVIKSEYVGASDGGMSIDELIDIYNNDGDGDERLQELNDRFGDEATVKIEQGWGTQRRTESNSPREKNTQETAAQRMEPKSYKPDVLTGNTSHLRAYEKLNQSLFTLTPVSEAEQIADIFKRQDTFRFKRARFKCYLCFRSFQARRAYDTHMLRHDASNGAFECTVCKARQKSTRAVRTHMHGHHSVRISCNDCGFVTMNRSVARSHEKWHAGTIYQCPHCPSQFDQESTYKSHLRTRHVHAFACAICGFTFVSRKGLAVHRCKRHADADQIPLLGPHCDVCELRFVSEEAYTRHLKMSSQHRPEDSPPLHCVAKGTGSAYAALAQKLPALVSSLPPLTQASRDRRYEYSISISA</sequence>
<protein>
    <submittedName>
        <fullName evidence="1">Uncharacterized protein</fullName>
    </submittedName>
</protein>
<proteinExistence type="predicted"/>
<gene>
    <name evidence="1" type="ORF">MSG28_016204</name>
</gene>
<evidence type="ECO:0000313" key="2">
    <source>
        <dbReference type="Proteomes" id="UP001064048"/>
    </source>
</evidence>
<keyword evidence="2" id="KW-1185">Reference proteome</keyword>
<reference evidence="1 2" key="1">
    <citation type="journal article" date="2022" name="Genome Biol. Evol.">
        <title>The Spruce Budworm Genome: Reconstructing the Evolutionary History of Antifreeze Proteins.</title>
        <authorList>
            <person name="Beliveau C."/>
            <person name="Gagne P."/>
            <person name="Picq S."/>
            <person name="Vernygora O."/>
            <person name="Keeling C.I."/>
            <person name="Pinkney K."/>
            <person name="Doucet D."/>
            <person name="Wen F."/>
            <person name="Johnston J.S."/>
            <person name="Maaroufi H."/>
            <person name="Boyle B."/>
            <person name="Laroche J."/>
            <person name="Dewar K."/>
            <person name="Juretic N."/>
            <person name="Blackburn G."/>
            <person name="Nisole A."/>
            <person name="Brunet B."/>
            <person name="Brandao M."/>
            <person name="Lumley L."/>
            <person name="Duan J."/>
            <person name="Quan G."/>
            <person name="Lucarotti C.J."/>
            <person name="Roe A.D."/>
            <person name="Sperling F.A.H."/>
            <person name="Levesque R.C."/>
            <person name="Cusson M."/>
        </authorList>
    </citation>
    <scope>NUCLEOTIDE SEQUENCE [LARGE SCALE GENOMIC DNA]</scope>
    <source>
        <strain evidence="1">Glfc:IPQL:Cfum</strain>
    </source>
</reference>
<name>A0ACC0K5R4_CHOFU</name>
<dbReference type="EMBL" id="CM046130">
    <property type="protein sequence ID" value="KAI8431779.1"/>
    <property type="molecule type" value="Genomic_DNA"/>
</dbReference>
<dbReference type="Proteomes" id="UP001064048">
    <property type="component" value="Chromosome 30"/>
</dbReference>
<accession>A0ACC0K5R4</accession>